<dbReference type="Proteomes" id="UP000286746">
    <property type="component" value="Unassembled WGS sequence"/>
</dbReference>
<dbReference type="EMBL" id="BHZD01000001">
    <property type="protein sequence ID" value="GCD44161.1"/>
    <property type="molecule type" value="Genomic_DNA"/>
</dbReference>
<proteinExistence type="predicted"/>
<comment type="caution">
    <text evidence="1">The sequence shown here is derived from an EMBL/GenBank/DDBJ whole genome shotgun (WGS) entry which is preliminary data.</text>
</comment>
<evidence type="ECO:0000313" key="2">
    <source>
        <dbReference type="Proteomes" id="UP000286746"/>
    </source>
</evidence>
<reference evidence="1 2" key="1">
    <citation type="submission" date="2018-11" db="EMBL/GenBank/DDBJ databases">
        <title>Whole genome sequence of Streptomyces paromomycinus NBRC 15454(T).</title>
        <authorList>
            <person name="Komaki H."/>
            <person name="Tamura T."/>
        </authorList>
    </citation>
    <scope>NUCLEOTIDE SEQUENCE [LARGE SCALE GENOMIC DNA]</scope>
    <source>
        <strain evidence="1 2">NBRC 15454</strain>
    </source>
</reference>
<keyword evidence="2" id="KW-1185">Reference proteome</keyword>
<dbReference type="AlphaFoldDB" id="A0A401W4E0"/>
<name>A0A401W4E0_STREY</name>
<gene>
    <name evidence="1" type="ORF">GKJPGBOP_03852</name>
</gene>
<accession>A0A401W4E0</accession>
<sequence>MVRWRGDEEAVAAAKAGDRALRHLASMADERRRAWLGRYFGSVESCDARKVPQL</sequence>
<evidence type="ECO:0000313" key="1">
    <source>
        <dbReference type="EMBL" id="GCD44161.1"/>
    </source>
</evidence>
<protein>
    <submittedName>
        <fullName evidence="1">Uncharacterized protein</fullName>
    </submittedName>
</protein>
<organism evidence="1 2">
    <name type="scientific">Streptomyces paromomycinus</name>
    <name type="common">Streptomyces rimosus subsp. paromomycinus</name>
    <dbReference type="NCBI Taxonomy" id="92743"/>
    <lineage>
        <taxon>Bacteria</taxon>
        <taxon>Bacillati</taxon>
        <taxon>Actinomycetota</taxon>
        <taxon>Actinomycetes</taxon>
        <taxon>Kitasatosporales</taxon>
        <taxon>Streptomycetaceae</taxon>
        <taxon>Streptomyces</taxon>
    </lineage>
</organism>